<accession>A0A1I2B1I0</accession>
<reference evidence="6 7" key="1">
    <citation type="submission" date="2016-10" db="EMBL/GenBank/DDBJ databases">
        <authorList>
            <person name="de Groot N.N."/>
        </authorList>
    </citation>
    <scope>NUCLEOTIDE SEQUENCE [LARGE SCALE GENOMIC DNA]</scope>
    <source>
        <strain>GEY</strain>
        <strain evidence="7">DSM 9560</strain>
    </source>
</reference>
<keyword evidence="7" id="KW-1185">Reference proteome</keyword>
<dbReference type="AlphaFoldDB" id="A0A1I2B1I0"/>
<dbReference type="InterPro" id="IPR058636">
    <property type="entry name" value="Beta-barrel_YknX"/>
</dbReference>
<evidence type="ECO:0000256" key="1">
    <source>
        <dbReference type="ARBA" id="ARBA00004196"/>
    </source>
</evidence>
<evidence type="ECO:0000259" key="5">
    <source>
        <dbReference type="Pfam" id="PF25990"/>
    </source>
</evidence>
<sequence length="428" mass="47542">MKRKILITTLVVVLLSAGYYFFGRNATQSEEIYTTVKKGKFIVSVNSSGELFAKNSVDILGPQGFNSVGVWEVKISTIIPEGTQVKEGDFVASLDGSELVAKLKDRQTELDKANLQYAQAQIDTTLELRQARDELVNLKYAQEEKKLILQQSKYEPPATIRQAEIEADKAERNFKQASENYKIKREKAIAKLQEAGANVEKAQRAVDFIQKLLEDFNIKAPKAGMLIYARDWNGQKKREGARIASWNPVVATLPDMSVMLSKTYVNEVDIQKIKVGQMVNIGLDAFPEKKYSGKVITVANVGEQKPNSDSKVFEVDIEVSEKDTTLLPSMTTSNLIIAETLGNVLFVPLESVHNENGVTYVFKKSGIGLVKQEVKLGKTNDNEAVILAGLNENESVMLSIPSNASNIELVRLEGQKDEKKAVSEVRHK</sequence>
<feature type="domain" description="YknX-like beta-barrel" evidence="5">
    <location>
        <begin position="262"/>
        <end position="329"/>
    </location>
</feature>
<dbReference type="GO" id="GO:0030313">
    <property type="term" value="C:cell envelope"/>
    <property type="evidence" value="ECO:0007669"/>
    <property type="project" value="UniProtKB-SubCell"/>
</dbReference>
<dbReference type="Gene3D" id="2.40.420.20">
    <property type="match status" value="1"/>
</dbReference>
<feature type="coiled-coil region" evidence="3">
    <location>
        <begin position="160"/>
        <end position="219"/>
    </location>
</feature>
<organism evidence="6 7">
    <name type="scientific">Thermoflexibacter ruber</name>
    <dbReference type="NCBI Taxonomy" id="1003"/>
    <lineage>
        <taxon>Bacteria</taxon>
        <taxon>Pseudomonadati</taxon>
        <taxon>Bacteroidota</taxon>
        <taxon>Cytophagia</taxon>
        <taxon>Cytophagales</taxon>
        <taxon>Thermoflexibacteraceae</taxon>
        <taxon>Thermoflexibacter</taxon>
    </lineage>
</organism>
<evidence type="ECO:0000259" key="4">
    <source>
        <dbReference type="Pfam" id="PF25975"/>
    </source>
</evidence>
<evidence type="ECO:0000313" key="6">
    <source>
        <dbReference type="EMBL" id="SFE50024.1"/>
    </source>
</evidence>
<proteinExistence type="predicted"/>
<evidence type="ECO:0000256" key="2">
    <source>
        <dbReference type="ARBA" id="ARBA00023054"/>
    </source>
</evidence>
<dbReference type="Pfam" id="PF25990">
    <property type="entry name" value="Beta-barrel_YknX"/>
    <property type="match status" value="1"/>
</dbReference>
<dbReference type="EMBL" id="FONY01000002">
    <property type="protein sequence ID" value="SFE50024.1"/>
    <property type="molecule type" value="Genomic_DNA"/>
</dbReference>
<evidence type="ECO:0000313" key="7">
    <source>
        <dbReference type="Proteomes" id="UP000199513"/>
    </source>
</evidence>
<dbReference type="OrthoDB" id="1522431at2"/>
<feature type="domain" description="CzcB-like C-terminal circularly permuted SH3-like" evidence="4">
    <location>
        <begin position="347"/>
        <end position="396"/>
    </location>
</feature>
<name>A0A1I2B1I0_9BACT</name>
<gene>
    <name evidence="6" type="ORF">SAMN04488541_1002100</name>
</gene>
<dbReference type="STRING" id="1003.SAMN04488541_1002100"/>
<dbReference type="InterPro" id="IPR058649">
    <property type="entry name" value="CzcB_C"/>
</dbReference>
<dbReference type="Pfam" id="PF25975">
    <property type="entry name" value="CzcB_C"/>
    <property type="match status" value="1"/>
</dbReference>
<dbReference type="Gene3D" id="2.40.30.170">
    <property type="match status" value="1"/>
</dbReference>
<dbReference type="PANTHER" id="PTHR32347:SF23">
    <property type="entry name" value="BLL5650 PROTEIN"/>
    <property type="match status" value="1"/>
</dbReference>
<dbReference type="Proteomes" id="UP000199513">
    <property type="component" value="Unassembled WGS sequence"/>
</dbReference>
<protein>
    <submittedName>
        <fullName evidence="6">HlyD family secretion protein</fullName>
    </submittedName>
</protein>
<comment type="subcellular location">
    <subcellularLocation>
        <location evidence="1">Cell envelope</location>
    </subcellularLocation>
</comment>
<dbReference type="PANTHER" id="PTHR32347">
    <property type="entry name" value="EFFLUX SYSTEM COMPONENT YKNX-RELATED"/>
    <property type="match status" value="1"/>
</dbReference>
<keyword evidence="2 3" id="KW-0175">Coiled coil</keyword>
<evidence type="ECO:0000256" key="3">
    <source>
        <dbReference type="SAM" id="Coils"/>
    </source>
</evidence>
<dbReference type="RefSeq" id="WP_091538848.1">
    <property type="nucleotide sequence ID" value="NZ_FONY01000002.1"/>
</dbReference>
<dbReference type="InterPro" id="IPR050465">
    <property type="entry name" value="UPF0194_transport"/>
</dbReference>